<dbReference type="InterPro" id="IPR007110">
    <property type="entry name" value="Ig-like_dom"/>
</dbReference>
<feature type="region of interest" description="Disordered" evidence="21">
    <location>
        <begin position="127"/>
        <end position="171"/>
    </location>
</feature>
<dbReference type="InterPro" id="IPR003598">
    <property type="entry name" value="Ig_sub2"/>
</dbReference>
<dbReference type="SMART" id="SM00220">
    <property type="entry name" value="S_TKc"/>
    <property type="match status" value="2"/>
</dbReference>
<organism evidence="25 26">
    <name type="scientific">Alosa alosa</name>
    <name type="common">allis shad</name>
    <dbReference type="NCBI Taxonomy" id="278164"/>
    <lineage>
        <taxon>Eukaryota</taxon>
        <taxon>Metazoa</taxon>
        <taxon>Chordata</taxon>
        <taxon>Craniata</taxon>
        <taxon>Vertebrata</taxon>
        <taxon>Euteleostomi</taxon>
        <taxon>Actinopterygii</taxon>
        <taxon>Neopterygii</taxon>
        <taxon>Teleostei</taxon>
        <taxon>Clupei</taxon>
        <taxon>Clupeiformes</taxon>
        <taxon>Clupeoidei</taxon>
        <taxon>Clupeidae</taxon>
        <taxon>Alosa</taxon>
    </lineage>
</organism>
<dbReference type="FunFam" id="2.60.40.10:FF:000784">
    <property type="entry name" value="Striated muscle preferentially expressed protein kinase"/>
    <property type="match status" value="1"/>
</dbReference>
<feature type="region of interest" description="Disordered" evidence="21">
    <location>
        <begin position="3538"/>
        <end position="3558"/>
    </location>
</feature>
<feature type="compositionally biased region" description="Polar residues" evidence="21">
    <location>
        <begin position="2729"/>
        <end position="2746"/>
    </location>
</feature>
<evidence type="ECO:0000256" key="11">
    <source>
        <dbReference type="ARBA" id="ARBA00022741"/>
    </source>
</evidence>
<evidence type="ECO:0000256" key="2">
    <source>
        <dbReference type="ARBA" id="ARBA00004496"/>
    </source>
</evidence>
<dbReference type="PROSITE" id="PS50011">
    <property type="entry name" value="PROTEIN_KINASE_DOM"/>
    <property type="match status" value="2"/>
</dbReference>
<dbReference type="FunFam" id="1.10.510.10:FF:000344">
    <property type="entry name" value="striated muscle preferentially expressed protein kinase isoform X1"/>
    <property type="match status" value="1"/>
</dbReference>
<evidence type="ECO:0000256" key="5">
    <source>
        <dbReference type="ARBA" id="ARBA00022481"/>
    </source>
</evidence>
<evidence type="ECO:0000256" key="3">
    <source>
        <dbReference type="ARBA" id="ARBA00006692"/>
    </source>
</evidence>
<evidence type="ECO:0000256" key="19">
    <source>
        <dbReference type="ARBA" id="ARBA00048679"/>
    </source>
</evidence>
<dbReference type="InterPro" id="IPR003961">
    <property type="entry name" value="FN3_dom"/>
</dbReference>
<dbReference type="SUPFAM" id="SSF49265">
    <property type="entry name" value="Fibronectin type III"/>
    <property type="match status" value="1"/>
</dbReference>
<feature type="domain" description="Ig-like" evidence="23">
    <location>
        <begin position="1106"/>
        <end position="1196"/>
    </location>
</feature>
<dbReference type="FunFam" id="1.10.510.10:FF:000363">
    <property type="entry name" value="Striated muscle preferentially expressed protein kinase"/>
    <property type="match status" value="1"/>
</dbReference>
<keyword evidence="5" id="KW-0488">Methylation</keyword>
<gene>
    <name evidence="25" type="ORF">AALO_G00289910</name>
</gene>
<keyword evidence="8" id="KW-0597">Phosphoprotein</keyword>
<feature type="domain" description="Fibronectin type-III" evidence="24">
    <location>
        <begin position="2893"/>
        <end position="2986"/>
    </location>
</feature>
<keyword evidence="11" id="KW-0547">Nucleotide-binding</keyword>
<keyword evidence="15" id="KW-1015">Disulfide bond</keyword>
<feature type="compositionally biased region" description="Polar residues" evidence="21">
    <location>
        <begin position="527"/>
        <end position="536"/>
    </location>
</feature>
<feature type="domain" description="Protein kinase" evidence="22">
    <location>
        <begin position="1645"/>
        <end position="1896"/>
    </location>
</feature>
<feature type="compositionally biased region" description="Basic and acidic residues" evidence="21">
    <location>
        <begin position="160"/>
        <end position="171"/>
    </location>
</feature>
<evidence type="ECO:0000313" key="26">
    <source>
        <dbReference type="Proteomes" id="UP000823561"/>
    </source>
</evidence>
<feature type="region of interest" description="Disordered" evidence="21">
    <location>
        <begin position="456"/>
        <end position="770"/>
    </location>
</feature>
<dbReference type="Pfam" id="PF00069">
    <property type="entry name" value="Pkinase"/>
    <property type="match status" value="2"/>
</dbReference>
<feature type="region of interest" description="Disordered" evidence="21">
    <location>
        <begin position="265"/>
        <end position="408"/>
    </location>
</feature>
<dbReference type="Proteomes" id="UP000823561">
    <property type="component" value="Chromosome 23"/>
</dbReference>
<feature type="domain" description="Ig-like" evidence="23">
    <location>
        <begin position="39"/>
        <end position="121"/>
    </location>
</feature>
<feature type="compositionally biased region" description="Polar residues" evidence="21">
    <location>
        <begin position="2379"/>
        <end position="2388"/>
    </location>
</feature>
<evidence type="ECO:0000256" key="1">
    <source>
        <dbReference type="ARBA" id="ARBA00004123"/>
    </source>
</evidence>
<dbReference type="FunFam" id="2.60.40.10:FF:000497">
    <property type="entry name" value="Striated muscle preferentially expressed protein kinase"/>
    <property type="match status" value="1"/>
</dbReference>
<feature type="compositionally biased region" description="Basic and acidic residues" evidence="21">
    <location>
        <begin position="2557"/>
        <end position="2588"/>
    </location>
</feature>
<feature type="domain" description="Ig-like" evidence="23">
    <location>
        <begin position="1434"/>
        <end position="1525"/>
    </location>
</feature>
<dbReference type="Pfam" id="PF00041">
    <property type="entry name" value="fn3"/>
    <property type="match status" value="1"/>
</dbReference>
<evidence type="ECO:0000259" key="22">
    <source>
        <dbReference type="PROSITE" id="PS50011"/>
    </source>
</evidence>
<feature type="compositionally biased region" description="Basic and acidic residues" evidence="21">
    <location>
        <begin position="2271"/>
        <end position="2280"/>
    </location>
</feature>
<dbReference type="FunFam" id="2.60.40.10:FF:000145">
    <property type="entry name" value="Myosin light chain kinase, smooth muscle"/>
    <property type="match status" value="1"/>
</dbReference>
<dbReference type="SMART" id="SM00409">
    <property type="entry name" value="IG"/>
    <property type="match status" value="9"/>
</dbReference>
<dbReference type="FunFam" id="2.60.40.10:FF:000541">
    <property type="entry name" value="striated muscle preferentially expressed protein kinase"/>
    <property type="match status" value="1"/>
</dbReference>
<feature type="compositionally biased region" description="Basic and acidic residues" evidence="21">
    <location>
        <begin position="2778"/>
        <end position="2787"/>
    </location>
</feature>
<evidence type="ECO:0000256" key="21">
    <source>
        <dbReference type="SAM" id="MobiDB-lite"/>
    </source>
</evidence>
<feature type="region of interest" description="Disordered" evidence="21">
    <location>
        <begin position="3207"/>
        <end position="3238"/>
    </location>
</feature>
<feature type="domain" description="Fibronectin type-III" evidence="24">
    <location>
        <begin position="1329"/>
        <end position="1427"/>
    </location>
</feature>
<feature type="region of interest" description="Disordered" evidence="21">
    <location>
        <begin position="3056"/>
        <end position="3094"/>
    </location>
</feature>
<feature type="compositionally biased region" description="Basic and acidic residues" evidence="21">
    <location>
        <begin position="2639"/>
        <end position="2650"/>
    </location>
</feature>
<evidence type="ECO:0000256" key="9">
    <source>
        <dbReference type="ARBA" id="ARBA00022679"/>
    </source>
</evidence>
<feature type="domain" description="Ig-like" evidence="23">
    <location>
        <begin position="765"/>
        <end position="853"/>
    </location>
</feature>
<evidence type="ECO:0000256" key="18">
    <source>
        <dbReference type="ARBA" id="ARBA00047899"/>
    </source>
</evidence>
<keyword evidence="6" id="KW-0963">Cytoplasm</keyword>
<dbReference type="PROSITE" id="PS00108">
    <property type="entry name" value="PROTEIN_KINASE_ST"/>
    <property type="match status" value="2"/>
</dbReference>
<dbReference type="InterPro" id="IPR013783">
    <property type="entry name" value="Ig-like_fold"/>
</dbReference>
<keyword evidence="12" id="KW-0418">Kinase</keyword>
<keyword evidence="10" id="KW-0677">Repeat</keyword>
<feature type="domain" description="Ig-like" evidence="23">
    <location>
        <begin position="2796"/>
        <end position="2886"/>
    </location>
</feature>
<comment type="subcellular location">
    <subcellularLocation>
        <location evidence="2">Cytoplasm</location>
    </subcellularLocation>
    <subcellularLocation>
        <location evidence="1">Nucleus</location>
    </subcellularLocation>
</comment>
<dbReference type="SUPFAM" id="SSF48726">
    <property type="entry name" value="Immunoglobulin"/>
    <property type="match status" value="9"/>
</dbReference>
<keyword evidence="7" id="KW-0723">Serine/threonine-protein kinase</keyword>
<feature type="compositionally biased region" description="Basic and acidic residues" evidence="21">
    <location>
        <begin position="2462"/>
        <end position="2480"/>
    </location>
</feature>
<dbReference type="FunFam" id="2.60.40.10:FF:000345">
    <property type="entry name" value="Muscle M-line assembly protein unc-89"/>
    <property type="match status" value="1"/>
</dbReference>
<dbReference type="InterPro" id="IPR008271">
    <property type="entry name" value="Ser/Thr_kinase_AS"/>
</dbReference>
<dbReference type="EC" id="2.7.11.1" evidence="4"/>
<feature type="compositionally biased region" description="Basic and acidic residues" evidence="21">
    <location>
        <begin position="2496"/>
        <end position="2507"/>
    </location>
</feature>
<feature type="region of interest" description="Disordered" evidence="21">
    <location>
        <begin position="2520"/>
        <end position="2794"/>
    </location>
</feature>
<evidence type="ECO:0000256" key="20">
    <source>
        <dbReference type="ARBA" id="ARBA00083841"/>
    </source>
</evidence>
<dbReference type="FunFam" id="2.60.40.10:FF:000080">
    <property type="entry name" value="Myosin light chain kinase, smooth muscle"/>
    <property type="match status" value="1"/>
</dbReference>
<feature type="compositionally biased region" description="Polar residues" evidence="21">
    <location>
        <begin position="2293"/>
        <end position="2303"/>
    </location>
</feature>
<dbReference type="SMART" id="SM00408">
    <property type="entry name" value="IGc2"/>
    <property type="match status" value="9"/>
</dbReference>
<feature type="region of interest" description="Disordered" evidence="21">
    <location>
        <begin position="1"/>
        <end position="40"/>
    </location>
</feature>
<dbReference type="CDD" id="cd00063">
    <property type="entry name" value="FN3"/>
    <property type="match status" value="2"/>
</dbReference>
<reference evidence="25" key="1">
    <citation type="submission" date="2020-10" db="EMBL/GenBank/DDBJ databases">
        <title>Chromosome-scale genome assembly of the Allis shad, Alosa alosa.</title>
        <authorList>
            <person name="Margot Z."/>
            <person name="Christophe K."/>
            <person name="Cabau C."/>
            <person name="Louis A."/>
            <person name="Berthelot C."/>
            <person name="Parey E."/>
            <person name="Roest Crollius H."/>
            <person name="Montfort J."/>
            <person name="Robinson-Rechavi M."/>
            <person name="Bucao C."/>
            <person name="Bouchez O."/>
            <person name="Gislard M."/>
            <person name="Lluch J."/>
            <person name="Milhes M."/>
            <person name="Lampietro C."/>
            <person name="Lopez Roques C."/>
            <person name="Donnadieu C."/>
            <person name="Braasch I."/>
            <person name="Desvignes T."/>
            <person name="Postlethwait J."/>
            <person name="Bobe J."/>
            <person name="Guiguen Y."/>
        </authorList>
    </citation>
    <scope>NUCLEOTIDE SEQUENCE</scope>
    <source>
        <strain evidence="25">M-15738</strain>
        <tissue evidence="25">Blood</tissue>
    </source>
</reference>
<evidence type="ECO:0000256" key="16">
    <source>
        <dbReference type="ARBA" id="ARBA00023242"/>
    </source>
</evidence>
<dbReference type="GO" id="GO:0061061">
    <property type="term" value="P:muscle structure development"/>
    <property type="evidence" value="ECO:0007669"/>
    <property type="project" value="UniProtKB-ARBA"/>
</dbReference>
<comment type="catalytic activity">
    <reaction evidence="18">
        <text>L-threonyl-[protein] + ATP = O-phospho-L-threonyl-[protein] + ADP + H(+)</text>
        <dbReference type="Rhea" id="RHEA:46608"/>
        <dbReference type="Rhea" id="RHEA-COMP:11060"/>
        <dbReference type="Rhea" id="RHEA-COMP:11605"/>
        <dbReference type="ChEBI" id="CHEBI:15378"/>
        <dbReference type="ChEBI" id="CHEBI:30013"/>
        <dbReference type="ChEBI" id="CHEBI:30616"/>
        <dbReference type="ChEBI" id="CHEBI:61977"/>
        <dbReference type="ChEBI" id="CHEBI:456216"/>
        <dbReference type="EC" id="2.7.11.1"/>
    </reaction>
</comment>
<proteinExistence type="inferred from homology"/>
<evidence type="ECO:0000256" key="14">
    <source>
        <dbReference type="ARBA" id="ARBA00022840"/>
    </source>
</evidence>
<dbReference type="Gene3D" id="3.30.200.20">
    <property type="entry name" value="Phosphorylase Kinase, domain 1"/>
    <property type="match status" value="2"/>
</dbReference>
<accession>A0AAV6FLD7</accession>
<dbReference type="PANTHER" id="PTHR47633">
    <property type="entry name" value="IMMUNOGLOBULIN"/>
    <property type="match status" value="1"/>
</dbReference>
<evidence type="ECO:0000256" key="6">
    <source>
        <dbReference type="ARBA" id="ARBA00022490"/>
    </source>
</evidence>
<dbReference type="GO" id="GO:0005634">
    <property type="term" value="C:nucleus"/>
    <property type="evidence" value="ECO:0007669"/>
    <property type="project" value="UniProtKB-SubCell"/>
</dbReference>
<dbReference type="InterPro" id="IPR000719">
    <property type="entry name" value="Prot_kinase_dom"/>
</dbReference>
<dbReference type="InterPro" id="IPR036116">
    <property type="entry name" value="FN3_sf"/>
</dbReference>
<keyword evidence="14" id="KW-0067">ATP-binding</keyword>
<feature type="domain" description="Ig-like" evidence="23">
    <location>
        <begin position="911"/>
        <end position="1002"/>
    </location>
</feature>
<feature type="domain" description="Ig-like" evidence="23">
    <location>
        <begin position="1528"/>
        <end position="1616"/>
    </location>
</feature>
<dbReference type="Gene3D" id="1.10.510.10">
    <property type="entry name" value="Transferase(Phosphotransferase) domain 1"/>
    <property type="match status" value="2"/>
</dbReference>
<feature type="compositionally biased region" description="Acidic residues" evidence="21">
    <location>
        <begin position="696"/>
        <end position="711"/>
    </location>
</feature>
<dbReference type="InterPro" id="IPR011009">
    <property type="entry name" value="Kinase-like_dom_sf"/>
</dbReference>
<keyword evidence="13" id="KW-0221">Differentiation</keyword>
<evidence type="ECO:0000259" key="23">
    <source>
        <dbReference type="PROSITE" id="PS50835"/>
    </source>
</evidence>
<dbReference type="PROSITE" id="PS50853">
    <property type="entry name" value="FN3"/>
    <property type="match status" value="2"/>
</dbReference>
<keyword evidence="16" id="KW-0539">Nucleus</keyword>
<dbReference type="SUPFAM" id="SSF56112">
    <property type="entry name" value="Protein kinase-like (PK-like)"/>
    <property type="match status" value="2"/>
</dbReference>
<evidence type="ECO:0000256" key="4">
    <source>
        <dbReference type="ARBA" id="ARBA00012513"/>
    </source>
</evidence>
<feature type="compositionally biased region" description="Basic and acidic residues" evidence="21">
    <location>
        <begin position="491"/>
        <end position="522"/>
    </location>
</feature>
<feature type="region of interest" description="Disordered" evidence="21">
    <location>
        <begin position="1950"/>
        <end position="1975"/>
    </location>
</feature>
<feature type="compositionally biased region" description="Basic residues" evidence="21">
    <location>
        <begin position="718"/>
        <end position="738"/>
    </location>
</feature>
<feature type="compositionally biased region" description="Basic and acidic residues" evidence="21">
    <location>
        <begin position="2530"/>
        <end position="2546"/>
    </location>
</feature>
<sequence>MRRAQFPSRATPERIVMPSAGASDRRSDLPGQERPAPGPPVFLRKLKRGAVGTGCDVRLRVSVGGHPEPVLHWYHDDLPVASDERDPGGLWIRDCQPTDRGLYTCVAVNALGEARSSAVLAVLDLGEDSENTEDETAEGQVPMEAKEKGKGAHSQTGVKMADRSSEPYGHDRRAVQDPVVGREVFPLGSRPPGLVDPSQPGRQAHLGGVESPPVRHLGVEALLRASQASVARPSWESEESASLASDYYGSMNQVDTLLKDNTPSALFPLGKTKPSSSLPGHDEPGPDTSLPSDSGQQQKQNVGGPAVRQEKADSMTRAKGSKSSGSSHSSDSQDSRKDSLTCQTPKLTRAGSKIFDKVRAFEERKQSVDPPKGSSASRPWAMFGRAASVDSGDDRNKRTAATKDQGTSDVALKRSFFKQKASSLEEGSSNSNYAQKVQNFQSKFTVELNRIKRLVGRPSMKKAMSTEQLCETDKQSLGKLEPIPPEVIQKLQDRERRSEMRAAESEKEPILHNVEPEKEQRAPQKPVRTQSELQSGTEDKQPLKDQVAPWRSGASKKHTGKDTLVGKTETDGGAKAKPRIFPAIQLPGQCSPRLPRKSPTRDSPTLPSPQPLQETPHNQETEQPVPKKERKSSSPRLQRVSTPTKDVPVPPKPPRMASSVQPSQPAPVPTPQSAPEKKPTRGLSAGLKLTIPTIVVEDEPMEEEDDEEEEERIEHDQRRTRRPVRKGRSPRSRGKAHHDRPTSPEQADSSDDSYMSAEEAPDEGPHFQTPLRDVEACTGDEVQLKCVIAGSPLPQVRWRKGDTEIRDSPTHILQVEGERFSLTIMHMKPSDAGTYNVTANNRMGQASCSATLFVRAEPVQGHRGKLSLPLDPPGSPVLSDEEYLSPLEEAMELDNAPWSQRTALSPFKEPPSFQVTSGDQAVVEGQEVTMSVHVCGQPKPMVYWLRDRVAIKTDSRHVVQERPEGKYEMKIKSALKSDAGVYTCKIINEYGTNQKECRLEVSAPSGQPALAINIPVQDMSVRAGETALFECHMVGPQEVDVDWLGNGKLIQPALLDCKMHFDGRRCRLLLRSVHEDDSGTYTCKLSSAKEELVSSASLRVSPSREPLFTRKLDVLEVIEGRTARFDCKVSGSPPPEVTWSHLENSLQETDNIRILKEGGRHSLIITQVTQEDEGFYTATAHNIHGDTDSTAELYVQEPRPAISSHMAKLEKMPSIPEEPEVLESEVERRTMPDFITPLRDVEVVEGKEAVLKCKVSGMPYPTISWYHNGKKIDSTDDRKMTQYRDVHSLVIRSVCHGHNGVYKSVISNKVGKAACYAHLYVADILPEPPDGPPVIEAITGRTITLRWSRPKNLDPSIDPNSLLYAVQQQALGSIQWTIIASNLRETSYVVASLSKGARYAFRVLAGTGKAFSKPSPPTDLVQLIDRGQYFRRSPEILDKPDTVYAVENQPASMTITLNHVQATVSWKRRGAILLHKPGVCEMSMPDDDQHSLKLMRVRVGDVGQYTCIVSNAYGSDICHAQLILAAPPTFESIMEDLDVCVGETTRFAVVVDGKPDPDILWYKDNTLLAESSHFTFVYDDRECSLVVLNAREEDSGVYTCMAKNLAGSVSCKAELTVRTAKKVVEEPMEDEETILRRMRRLTDYYDIHKEIGRGAFSYVKRVTLKAAKRDYGAKFITARAKRKCSALREMSLLSELDHERILYFHDAFEKKNVIVLITELCHDELLERLTKRTTIMESEVRSIIRQILEGIDYLHHNDIIHLDIKPENILMADRNSDQIRICDFGSALKLTPNDPQYSKYGTPEFVAPEIVSQTPISKATDIWPIGVIAYLCLTGVSPFAAENDRETLLNIRNYNVAFEESMFADLCREAKGFVIKLLVLDRLRPDTAEGLRHPWFKTLTKGKSISTALHKQVLARRKWQRSLISYKSKMVMRAIPELLDDSSKHTSIAVSRHLKESSPPPSSSSDSDGEIDELPFIPMPMNMVFSGSRMSLTEITGEDDVSDGVVPAKGNHHSVEPMECEPSVPGKDGESEEVGTEGEKPRKPLQRGSSVEAEEARIKSRRATMRRGSSADSALLLHVSPEEGATAEEAEEGSCSLKKAVSMELPRRSPSPGPGKLSQEDYALKLELMRQRLLRGGSVDKKMSGLRGPLLETLGVDDERRTSSLDRNLRRARMGGMTRASSTESPSEGSPKTKVFRKSASFSQVDPEATPLHRRFGAPLEIPNTQTGRKGEQKLHEAVSMSVLTEQTRLESRPESPTEINSVPPTPDPEQQERKQEERWILGNEKMDEEQQDGTTISEFSPQSHEEDNVSLSSYSAVKDSRSVVSPMIKSESSSRRESVVSKSEEVSSSNEGEGKSEVESSASTPTEKKKSAYADVMQTITGLQPNGKQPHVPTATHSRTRSNPETILLPEHPAVFAKVATPFAPILRTDIKDIDSEEVFEARFKKRESSLTRGLKRLTRTKSEEKSPVMPRKLGEEIYRPGPTGAPLEMVSRGLQEKSKSVQDLREVDKDLGLIGRFSMRAKKSSLAPKKEEKPKDESKDESASKRRVSWALGRSKSEDKKATEPIKTEEEVKAKKDVSERDKQKVPDSPVFAMRRRFESKVAGISEKIRSRSEERKETKTLKPTQPDGDASEAPTEETKPDQKKVDESPVLAMKKKFEAKVAGISMKLRSQSEDREVETEPKPEGKRTPLLSRLRHSQSEGTSLKKMDIPENQLAEQTGKLGGNESVESTNSAQADLKSSQTPENDRRSRWDRWGLSRGKRGKSPGQLSTASSVSKEEEAKNQEYTRSSSDFPPVFHIKLRDHILLEGDPVTLSCLPAGNPLPKVIWMKDKKPLDIDSRMNLMSSPDGRQLLMILNTTKKDAGLYECVATNPLASATSSCTISLACVPKRPGTPEVPQTYNNTALVLWKPADTKPPCTYSLERRTEGETNWLIVATGLMDCYHNVTELPTGNTLRFRVACVNKAGQGPYSNTSGKVCLGTGRSVFTKPVKGKATSQSPAADVPAPPPGAAMATCSVVVQRSKSVPAVSPSSLPQALPAPFPTAQIPVQIPSRAATASPTTPPVVTPLPAPSSATRTPHVWPPRRASDAQSPTNIPHVQRQTALPANSATNTALVTPAPQSPPVVKPIAPLVLPKPKSPVNVVPPITQTPPVPQPVPTTTSSPCATMPLPCRPISPVPSYVPTTTARVAPTPVSPSVVLVSSMSPFGEGPTTPTPLTPTGQVNPSTKASESSLRQGVPQKPYTFLDEKTRGRFGVIRECRENATGKMFTAKIVSYEQDTKQQVVQEYQTLKSLHNDRIMALHEAYVTPRYLVLITENCTGKEILYSLIDRFRYSEDDIVQYLVGILQGLEYLHSRRILHLDIKPDNIMVTNMNVIKIVDLGSAQSFNPLTLRTYSRDLATLEFSAPELLKGDVVGPPADMWGVGVLVYIMLSGRLPFQEKDPKQTETKILAAKFDATKLYPNVSQSASAFLKKTLNGYPWSRPTTKDCFSHGWLQDSYLMKLRRQTLTFTTARLKEFLGEHQRRRVEAATKHKVLLRAYQSGPPSPASSSTTPVTQ</sequence>
<evidence type="ECO:0000313" key="25">
    <source>
        <dbReference type="EMBL" id="KAG5261905.1"/>
    </source>
</evidence>
<evidence type="ECO:0000256" key="12">
    <source>
        <dbReference type="ARBA" id="ARBA00022777"/>
    </source>
</evidence>
<comment type="similarity">
    <text evidence="3">Belongs to the protein kinase superfamily. CAMK Ser/Thr protein kinase family.</text>
</comment>
<comment type="caution">
    <text evidence="25">The sequence shown here is derived from an EMBL/GenBank/DDBJ whole genome shotgun (WGS) entry which is preliminary data.</text>
</comment>
<dbReference type="FunFam" id="2.60.40.10:FF:000425">
    <property type="entry name" value="Myosin light chain kinase"/>
    <property type="match status" value="1"/>
</dbReference>
<feature type="domain" description="Ig-like" evidence="23">
    <location>
        <begin position="1232"/>
        <end position="1322"/>
    </location>
</feature>
<dbReference type="GO" id="GO:0004674">
    <property type="term" value="F:protein serine/threonine kinase activity"/>
    <property type="evidence" value="ECO:0007669"/>
    <property type="project" value="UniProtKB-KW"/>
</dbReference>
<dbReference type="InterPro" id="IPR036179">
    <property type="entry name" value="Ig-like_dom_sf"/>
</dbReference>
<feature type="compositionally biased region" description="Low complexity" evidence="21">
    <location>
        <begin position="321"/>
        <end position="330"/>
    </location>
</feature>
<feature type="compositionally biased region" description="Polar residues" evidence="21">
    <location>
        <begin position="289"/>
        <end position="301"/>
    </location>
</feature>
<evidence type="ECO:0000259" key="24">
    <source>
        <dbReference type="PROSITE" id="PS50853"/>
    </source>
</evidence>
<feature type="compositionally biased region" description="Basic and acidic residues" evidence="21">
    <location>
        <begin position="2747"/>
        <end position="2758"/>
    </location>
</feature>
<dbReference type="GO" id="GO:0030154">
    <property type="term" value="P:cell differentiation"/>
    <property type="evidence" value="ECO:0007669"/>
    <property type="project" value="UniProtKB-KW"/>
</dbReference>
<dbReference type="GO" id="GO:0005524">
    <property type="term" value="F:ATP binding"/>
    <property type="evidence" value="ECO:0007669"/>
    <property type="project" value="UniProtKB-KW"/>
</dbReference>
<feature type="compositionally biased region" description="Polar residues" evidence="21">
    <location>
        <begin position="3222"/>
        <end position="3236"/>
    </location>
</feature>
<dbReference type="GO" id="GO:0030017">
    <property type="term" value="C:sarcomere"/>
    <property type="evidence" value="ECO:0007669"/>
    <property type="project" value="UniProtKB-ARBA"/>
</dbReference>
<dbReference type="FunFam" id="2.60.40.10:FF:000428">
    <property type="entry name" value="striated muscle preferentially expressed protein kinase"/>
    <property type="match status" value="1"/>
</dbReference>
<dbReference type="FunFam" id="2.60.40.10:FF:000513">
    <property type="entry name" value="striated muscle preferentially expressed protein kinase"/>
    <property type="match status" value="1"/>
</dbReference>
<feature type="region of interest" description="Disordered" evidence="21">
    <location>
        <begin position="186"/>
        <end position="212"/>
    </location>
</feature>
<evidence type="ECO:0000256" key="13">
    <source>
        <dbReference type="ARBA" id="ARBA00022782"/>
    </source>
</evidence>
<feature type="compositionally biased region" description="Acidic residues" evidence="21">
    <location>
        <begin position="127"/>
        <end position="137"/>
    </location>
</feature>
<feature type="compositionally biased region" description="Polar residues" evidence="21">
    <location>
        <begin position="2179"/>
        <end position="2190"/>
    </location>
</feature>
<dbReference type="Gene3D" id="2.60.40.10">
    <property type="entry name" value="Immunoglobulins"/>
    <property type="match status" value="11"/>
</dbReference>
<feature type="compositionally biased region" description="Basic and acidic residues" evidence="21">
    <location>
        <begin position="2333"/>
        <end position="2346"/>
    </location>
</feature>
<protein>
    <recommendedName>
        <fullName evidence="4">non-specific serine/threonine protein kinase</fullName>
        <ecNumber evidence="4">2.7.11.1</ecNumber>
    </recommendedName>
    <alternativeName>
        <fullName evidence="20">Aortic preferentially expressed protein 1</fullName>
    </alternativeName>
</protein>
<feature type="compositionally biased region" description="Low complexity" evidence="21">
    <location>
        <begin position="3549"/>
        <end position="3558"/>
    </location>
</feature>
<dbReference type="PROSITE" id="PS50835">
    <property type="entry name" value="IG_LIKE"/>
    <property type="match status" value="9"/>
</dbReference>
<dbReference type="CDD" id="cd00096">
    <property type="entry name" value="Ig"/>
    <property type="match status" value="2"/>
</dbReference>
<feature type="region of interest" description="Disordered" evidence="21">
    <location>
        <begin position="1999"/>
        <end position="2118"/>
    </location>
</feature>
<dbReference type="EMBL" id="JADWDJ010000023">
    <property type="protein sequence ID" value="KAG5261905.1"/>
    <property type="molecule type" value="Genomic_DNA"/>
</dbReference>
<evidence type="ECO:0000256" key="10">
    <source>
        <dbReference type="ARBA" id="ARBA00022737"/>
    </source>
</evidence>
<dbReference type="FunFam" id="3.30.200.20:FF:000302">
    <property type="entry name" value="striated muscle preferentially expressed protein kinase"/>
    <property type="match status" value="1"/>
</dbReference>
<feature type="compositionally biased region" description="Basic and acidic residues" evidence="21">
    <location>
        <begin position="2158"/>
        <end position="2169"/>
    </location>
</feature>
<dbReference type="SMART" id="SM00060">
    <property type="entry name" value="FN3"/>
    <property type="match status" value="2"/>
</dbReference>
<evidence type="ECO:0000256" key="15">
    <source>
        <dbReference type="ARBA" id="ARBA00023157"/>
    </source>
</evidence>
<feature type="region of interest" description="Disordered" evidence="21">
    <location>
        <begin position="2158"/>
        <end position="2403"/>
    </location>
</feature>
<evidence type="ECO:0000256" key="7">
    <source>
        <dbReference type="ARBA" id="ARBA00022527"/>
    </source>
</evidence>
<comment type="catalytic activity">
    <reaction evidence="19">
        <text>L-seryl-[protein] + ATP = O-phospho-L-seryl-[protein] + ADP + H(+)</text>
        <dbReference type="Rhea" id="RHEA:17989"/>
        <dbReference type="Rhea" id="RHEA-COMP:9863"/>
        <dbReference type="Rhea" id="RHEA-COMP:11604"/>
        <dbReference type="ChEBI" id="CHEBI:15378"/>
        <dbReference type="ChEBI" id="CHEBI:29999"/>
        <dbReference type="ChEBI" id="CHEBI:30616"/>
        <dbReference type="ChEBI" id="CHEBI:83421"/>
        <dbReference type="ChEBI" id="CHEBI:456216"/>
        <dbReference type="EC" id="2.7.11.1"/>
    </reaction>
</comment>
<feature type="domain" description="Ig-like" evidence="23">
    <location>
        <begin position="1008"/>
        <end position="1099"/>
    </location>
</feature>
<feature type="region of interest" description="Disordered" evidence="21">
    <location>
        <begin position="2456"/>
        <end position="2507"/>
    </location>
</feature>
<dbReference type="InterPro" id="IPR003599">
    <property type="entry name" value="Ig_sub"/>
</dbReference>
<feature type="domain" description="Protein kinase" evidence="22">
    <location>
        <begin position="3244"/>
        <end position="3496"/>
    </location>
</feature>
<feature type="compositionally biased region" description="Basic and acidic residues" evidence="21">
    <location>
        <begin position="2609"/>
        <end position="2623"/>
    </location>
</feature>
<dbReference type="InterPro" id="IPR013098">
    <property type="entry name" value="Ig_I-set"/>
</dbReference>
<feature type="compositionally biased region" description="Polar residues" evidence="21">
    <location>
        <begin position="601"/>
        <end position="622"/>
    </location>
</feature>
<evidence type="ECO:0000256" key="8">
    <source>
        <dbReference type="ARBA" id="ARBA00022553"/>
    </source>
</evidence>
<keyword evidence="17" id="KW-0393">Immunoglobulin domain</keyword>
<dbReference type="Pfam" id="PF07679">
    <property type="entry name" value="I-set"/>
    <property type="match status" value="9"/>
</dbReference>
<name>A0AAV6FLD7_9TELE</name>
<feature type="compositionally biased region" description="Pro residues" evidence="21">
    <location>
        <begin position="3062"/>
        <end position="3072"/>
    </location>
</feature>
<feature type="compositionally biased region" description="Basic and acidic residues" evidence="21">
    <location>
        <begin position="354"/>
        <end position="367"/>
    </location>
</feature>
<evidence type="ECO:0000256" key="17">
    <source>
        <dbReference type="ARBA" id="ARBA00023319"/>
    </source>
</evidence>
<feature type="compositionally biased region" description="Basic and acidic residues" evidence="21">
    <location>
        <begin position="2673"/>
        <end position="2690"/>
    </location>
</feature>
<keyword evidence="9" id="KW-0808">Transferase</keyword>
<dbReference type="PANTHER" id="PTHR47633:SF3">
    <property type="entry name" value="STRIATED MUSCLE PREFERENTIALLY EXPRESSED PROTEIN KINASE"/>
    <property type="match status" value="1"/>
</dbReference>
<keyword evidence="26" id="KW-1185">Reference proteome</keyword>